<feature type="signal peptide" evidence="1">
    <location>
        <begin position="1"/>
        <end position="20"/>
    </location>
</feature>
<evidence type="ECO:0000313" key="3">
    <source>
        <dbReference type="Proteomes" id="UP000248012"/>
    </source>
</evidence>
<evidence type="ECO:0000256" key="1">
    <source>
        <dbReference type="SAM" id="SignalP"/>
    </source>
</evidence>
<protein>
    <submittedName>
        <fullName evidence="2">Uncharacterized protein</fullName>
    </submittedName>
</protein>
<evidence type="ECO:0000313" key="2">
    <source>
        <dbReference type="EMBL" id="PYC47345.1"/>
    </source>
</evidence>
<dbReference type="Proteomes" id="UP000248012">
    <property type="component" value="Unassembled WGS sequence"/>
</dbReference>
<keyword evidence="3" id="KW-1185">Reference proteome</keyword>
<dbReference type="AlphaFoldDB" id="A0A2V4ML11"/>
<reference evidence="2 3" key="1">
    <citation type="submission" date="2018-05" db="EMBL/GenBank/DDBJ databases">
        <title>Oceanovita maritima gen. nov., sp. nov., a marine bacterium in the family Rhodobacteraceae isolated from surface seawater of Lundu port Xiamen, China.</title>
        <authorList>
            <person name="Hetharua B.H."/>
            <person name="Min D."/>
            <person name="Liao H."/>
            <person name="Tian Y."/>
        </authorList>
    </citation>
    <scope>NUCLEOTIDE SEQUENCE [LARGE SCALE GENOMIC DNA]</scope>
    <source>
        <strain evidence="2 3">FSX-11</strain>
    </source>
</reference>
<dbReference type="EMBL" id="QFVT01000006">
    <property type="protein sequence ID" value="PYC47345.1"/>
    <property type="molecule type" value="Genomic_DNA"/>
</dbReference>
<organism evidence="2 3">
    <name type="scientific">Litorivita pollutaquae</name>
    <dbReference type="NCBI Taxonomy" id="2200892"/>
    <lineage>
        <taxon>Bacteria</taxon>
        <taxon>Pseudomonadati</taxon>
        <taxon>Pseudomonadota</taxon>
        <taxon>Alphaproteobacteria</taxon>
        <taxon>Rhodobacterales</taxon>
        <taxon>Paracoccaceae</taxon>
        <taxon>Litorivita</taxon>
    </lineage>
</organism>
<feature type="chain" id="PRO_5016095895" evidence="1">
    <location>
        <begin position="21"/>
        <end position="95"/>
    </location>
</feature>
<gene>
    <name evidence="2" type="ORF">DI396_10260</name>
</gene>
<name>A0A2V4ML11_9RHOB</name>
<keyword evidence="1" id="KW-0732">Signal</keyword>
<comment type="caution">
    <text evidence="2">The sequence shown here is derived from an EMBL/GenBank/DDBJ whole genome shotgun (WGS) entry which is preliminary data.</text>
</comment>
<accession>A0A2V4ML11</accession>
<sequence>MGYRAGVTFSVGCVPVSAWARQVALSLCALAAIRELRFVNPAVRQTWHPTTKGGAKMPAHDLKATCDAFDPHSRKAEMRLKDKVLFAGDPAGKDD</sequence>
<proteinExistence type="predicted"/>